<protein>
    <submittedName>
        <fullName evidence="2">Uncharacterized protein</fullName>
    </submittedName>
</protein>
<feature type="region of interest" description="Disordered" evidence="1">
    <location>
        <begin position="1"/>
        <end position="22"/>
    </location>
</feature>
<organism evidence="2 3">
    <name type="scientific">Hibiscus sabdariffa</name>
    <name type="common">roselle</name>
    <dbReference type="NCBI Taxonomy" id="183260"/>
    <lineage>
        <taxon>Eukaryota</taxon>
        <taxon>Viridiplantae</taxon>
        <taxon>Streptophyta</taxon>
        <taxon>Embryophyta</taxon>
        <taxon>Tracheophyta</taxon>
        <taxon>Spermatophyta</taxon>
        <taxon>Magnoliopsida</taxon>
        <taxon>eudicotyledons</taxon>
        <taxon>Gunneridae</taxon>
        <taxon>Pentapetalae</taxon>
        <taxon>rosids</taxon>
        <taxon>malvids</taxon>
        <taxon>Malvales</taxon>
        <taxon>Malvaceae</taxon>
        <taxon>Malvoideae</taxon>
        <taxon>Hibiscus</taxon>
    </lineage>
</organism>
<gene>
    <name evidence="2" type="ORF">V6N12_027436</name>
</gene>
<dbReference type="EMBL" id="JBBPBM010000023">
    <property type="protein sequence ID" value="KAK8546660.1"/>
    <property type="molecule type" value="Genomic_DNA"/>
</dbReference>
<proteinExistence type="predicted"/>
<reference evidence="2 3" key="1">
    <citation type="journal article" date="2024" name="G3 (Bethesda)">
        <title>Genome assembly of Hibiscus sabdariffa L. provides insights into metabolisms of medicinal natural products.</title>
        <authorList>
            <person name="Kim T."/>
        </authorList>
    </citation>
    <scope>NUCLEOTIDE SEQUENCE [LARGE SCALE GENOMIC DNA]</scope>
    <source>
        <strain evidence="2">TK-2024</strain>
        <tissue evidence="2">Old leaves</tissue>
    </source>
</reference>
<keyword evidence="3" id="KW-1185">Reference proteome</keyword>
<name>A0ABR2DY20_9ROSI</name>
<evidence type="ECO:0000256" key="1">
    <source>
        <dbReference type="SAM" id="MobiDB-lite"/>
    </source>
</evidence>
<feature type="compositionally biased region" description="Basic and acidic residues" evidence="1">
    <location>
        <begin position="51"/>
        <end position="87"/>
    </location>
</feature>
<dbReference type="Proteomes" id="UP001472677">
    <property type="component" value="Unassembled WGS sequence"/>
</dbReference>
<sequence length="87" mass="10200">MEADDSSKENSQTLTFSKKGKVAAAKVKQSKQSFEKDLQVARNARYASKVENQEREDRRVVERERREVEVEGRRDPDQRKQAREIAY</sequence>
<comment type="caution">
    <text evidence="2">The sequence shown here is derived from an EMBL/GenBank/DDBJ whole genome shotgun (WGS) entry which is preliminary data.</text>
</comment>
<feature type="region of interest" description="Disordered" evidence="1">
    <location>
        <begin position="49"/>
        <end position="87"/>
    </location>
</feature>
<evidence type="ECO:0000313" key="3">
    <source>
        <dbReference type="Proteomes" id="UP001472677"/>
    </source>
</evidence>
<evidence type="ECO:0000313" key="2">
    <source>
        <dbReference type="EMBL" id="KAK8546660.1"/>
    </source>
</evidence>
<accession>A0ABR2DY20</accession>